<protein>
    <recommendedName>
        <fullName evidence="5">Mitochondrial assembly of ribosomal large subunit protein 1</fullName>
    </recommendedName>
</protein>
<evidence type="ECO:0000313" key="7">
    <source>
        <dbReference type="Proteomes" id="UP000092460"/>
    </source>
</evidence>
<reference evidence="6" key="2">
    <citation type="submission" date="2020-05" db="UniProtKB">
        <authorList>
            <consortium name="EnsemblMetazoa"/>
        </authorList>
    </citation>
    <scope>IDENTIFICATION</scope>
    <source>
        <strain evidence="6">IAEA</strain>
    </source>
</reference>
<keyword evidence="7" id="KW-1185">Reference proteome</keyword>
<dbReference type="InterPro" id="IPR043519">
    <property type="entry name" value="NT_sf"/>
</dbReference>
<evidence type="ECO:0000256" key="3">
    <source>
        <dbReference type="ARBA" id="ARBA00023128"/>
    </source>
</evidence>
<name>A0A1B0BXQ3_9MUSC</name>
<dbReference type="EnsemblMetazoa" id="GPPI043645-RA">
    <property type="protein sequence ID" value="GPPI043645-PA"/>
    <property type="gene ID" value="GPPI043645"/>
</dbReference>
<keyword evidence="3" id="KW-0496">Mitochondrion</keyword>
<dbReference type="FunFam" id="3.30.460.10:FF:000018">
    <property type="entry name" value="Mitochondrial assembly of ribosomal large subunit 1"/>
    <property type="match status" value="1"/>
</dbReference>
<dbReference type="PANTHER" id="PTHR21043:SF0">
    <property type="entry name" value="MITOCHONDRIAL ASSEMBLY OF RIBOSOMAL LARGE SUBUNIT PROTEIN 1"/>
    <property type="match status" value="1"/>
</dbReference>
<dbReference type="GO" id="GO:0005739">
    <property type="term" value="C:mitochondrion"/>
    <property type="evidence" value="ECO:0007669"/>
    <property type="project" value="UniProtKB-SubCell"/>
</dbReference>
<dbReference type="GO" id="GO:0090071">
    <property type="term" value="P:negative regulation of ribosome biogenesis"/>
    <property type="evidence" value="ECO:0007669"/>
    <property type="project" value="TreeGrafter"/>
</dbReference>
<dbReference type="VEuPathDB" id="VectorBase:GPPI043645"/>
<comment type="similarity">
    <text evidence="2">Belongs to the Iojap/RsfS family.</text>
</comment>
<dbReference type="SUPFAM" id="SSF81301">
    <property type="entry name" value="Nucleotidyltransferase"/>
    <property type="match status" value="1"/>
</dbReference>
<evidence type="ECO:0000256" key="5">
    <source>
        <dbReference type="ARBA" id="ARBA00073331"/>
    </source>
</evidence>
<comment type="subcellular location">
    <subcellularLocation>
        <location evidence="1">Mitochondrion</location>
    </subcellularLocation>
</comment>
<dbReference type="HAMAP" id="MF_01477">
    <property type="entry name" value="Iojap_RsfS"/>
    <property type="match status" value="1"/>
</dbReference>
<dbReference type="InterPro" id="IPR004394">
    <property type="entry name" value="Iojap/RsfS/C7orf30"/>
</dbReference>
<dbReference type="Gene3D" id="3.30.460.10">
    <property type="entry name" value="Beta Polymerase, domain 2"/>
    <property type="match status" value="1"/>
</dbReference>
<dbReference type="STRING" id="67801.A0A1B0BXQ3"/>
<dbReference type="Proteomes" id="UP000092460">
    <property type="component" value="Unassembled WGS sequence"/>
</dbReference>
<evidence type="ECO:0000256" key="4">
    <source>
        <dbReference type="ARBA" id="ARBA00053669"/>
    </source>
</evidence>
<dbReference type="GO" id="GO:0043023">
    <property type="term" value="F:ribosomal large subunit binding"/>
    <property type="evidence" value="ECO:0007669"/>
    <property type="project" value="TreeGrafter"/>
</dbReference>
<comment type="function">
    <text evidence="4">Required for normal mitochondrial ribosome function and mitochondrial translation. May play a role in ribosome biogenesis by preventing premature association of the 28S and 39S ribosomal subunits. Interacts with mitochondrial ribosomal protein uL14m (MRPL14), probably blocking formation of intersubunit bridge B8, preventing association of the 28S and 39S ribosomal subunits. Addition to isolated mitochondrial ribosomal subunits partially inhibits translation, probably by interfering with the association of the 28S and 39S ribosomal subunits and the formation of functional ribosomes. May also participate in the assembly and/or regulation of the stability of the large subunit of the mitochondrial ribosome. May function as a ribosomal silencing factor.</text>
</comment>
<sequence length="270" mass="31481">MLNLRECRLVRDKNLIAATIKCLYFKHTDEIPVTKSKENWKSKRYISSQLSKGQKNNGCDTSGSIQNKYKIFRAEEFSEIFDVEKERQHQREQTVPDHSSEVNLKSKYVNIKEAIICKHFLYVYIYIGGIRGVFDIDSLVEVLRKEGAEDIFVCSVPMELKYVDYLVVCSGRSRRHLTAIAEFVRYMYKVKRHSDDILPKIEGKESHEWMALDLGNIALHILAPKVRISYDLESLWAIGAEYDREFNKPQDPLVELFEKHSTLLADLKKL</sequence>
<dbReference type="GO" id="GO:0017148">
    <property type="term" value="P:negative regulation of translation"/>
    <property type="evidence" value="ECO:0007669"/>
    <property type="project" value="TreeGrafter"/>
</dbReference>
<evidence type="ECO:0000256" key="1">
    <source>
        <dbReference type="ARBA" id="ARBA00004173"/>
    </source>
</evidence>
<evidence type="ECO:0000256" key="2">
    <source>
        <dbReference type="ARBA" id="ARBA00010574"/>
    </source>
</evidence>
<dbReference type="EMBL" id="JXJN01022299">
    <property type="status" value="NOT_ANNOTATED_CDS"/>
    <property type="molecule type" value="Genomic_DNA"/>
</dbReference>
<reference evidence="7" key="1">
    <citation type="submission" date="2015-01" db="EMBL/GenBank/DDBJ databases">
        <authorList>
            <person name="Aksoy S."/>
            <person name="Warren W."/>
            <person name="Wilson R.K."/>
        </authorList>
    </citation>
    <scope>NUCLEOTIDE SEQUENCE [LARGE SCALE GENOMIC DNA]</scope>
    <source>
        <strain evidence="7">IAEA</strain>
    </source>
</reference>
<dbReference type="AlphaFoldDB" id="A0A1B0BXQ3"/>
<organism evidence="6 7">
    <name type="scientific">Glossina palpalis gambiensis</name>
    <dbReference type="NCBI Taxonomy" id="67801"/>
    <lineage>
        <taxon>Eukaryota</taxon>
        <taxon>Metazoa</taxon>
        <taxon>Ecdysozoa</taxon>
        <taxon>Arthropoda</taxon>
        <taxon>Hexapoda</taxon>
        <taxon>Insecta</taxon>
        <taxon>Pterygota</taxon>
        <taxon>Neoptera</taxon>
        <taxon>Endopterygota</taxon>
        <taxon>Diptera</taxon>
        <taxon>Brachycera</taxon>
        <taxon>Muscomorpha</taxon>
        <taxon>Hippoboscoidea</taxon>
        <taxon>Glossinidae</taxon>
        <taxon>Glossina</taxon>
    </lineage>
</organism>
<proteinExistence type="inferred from homology"/>
<evidence type="ECO:0000313" key="6">
    <source>
        <dbReference type="EnsemblMetazoa" id="GPPI043645-PA"/>
    </source>
</evidence>
<dbReference type="NCBIfam" id="TIGR00090">
    <property type="entry name" value="rsfS_iojap_ybeB"/>
    <property type="match status" value="1"/>
</dbReference>
<accession>A0A1B0BXQ3</accession>
<dbReference type="Pfam" id="PF02410">
    <property type="entry name" value="RsfS"/>
    <property type="match status" value="1"/>
</dbReference>
<dbReference type="PANTHER" id="PTHR21043">
    <property type="entry name" value="IOJAP SUPERFAMILY ORTHOLOG"/>
    <property type="match status" value="1"/>
</dbReference>